<dbReference type="AlphaFoldDB" id="A0A0B7AZ17"/>
<evidence type="ECO:0000313" key="1">
    <source>
        <dbReference type="EMBL" id="CEK85998.1"/>
    </source>
</evidence>
<feature type="non-terminal residue" evidence="1">
    <location>
        <position position="1"/>
    </location>
</feature>
<evidence type="ECO:0000313" key="2">
    <source>
        <dbReference type="EMBL" id="CEK85999.1"/>
    </source>
</evidence>
<protein>
    <submittedName>
        <fullName evidence="1">Uncharacterized protein</fullName>
    </submittedName>
</protein>
<proteinExistence type="predicted"/>
<reference evidence="1" key="1">
    <citation type="submission" date="2014-12" db="EMBL/GenBank/DDBJ databases">
        <title>Insight into the proteome of Arion vulgaris.</title>
        <authorList>
            <person name="Aradska J."/>
            <person name="Bulat T."/>
            <person name="Smidak R."/>
            <person name="Sarate P."/>
            <person name="Gangsoo J."/>
            <person name="Sialana F."/>
            <person name="Bilban M."/>
            <person name="Lubec G."/>
        </authorList>
    </citation>
    <scope>NUCLEOTIDE SEQUENCE</scope>
    <source>
        <tissue evidence="1">Skin</tissue>
    </source>
</reference>
<dbReference type="EMBL" id="HACG01039134">
    <property type="protein sequence ID" value="CEK85999.1"/>
    <property type="molecule type" value="Transcribed_RNA"/>
</dbReference>
<dbReference type="EMBL" id="HACG01039133">
    <property type="protein sequence ID" value="CEK85998.1"/>
    <property type="molecule type" value="Transcribed_RNA"/>
</dbReference>
<name>A0A0B7AZ17_9EUPU</name>
<gene>
    <name evidence="1" type="primary">ORF151328</name>
    <name evidence="2" type="synonym">ORF151330</name>
</gene>
<accession>A0A0B7AZ17</accession>
<sequence>SSFFGHVMGRRGLEHIVTAGQINRRQDREHSGLSGFMSWKSGFVSWKNDNTRTDGQYDKDRRLCRFVIAYLTHDDDVMRFLS</sequence>
<organism evidence="1">
    <name type="scientific">Arion vulgaris</name>
    <dbReference type="NCBI Taxonomy" id="1028688"/>
    <lineage>
        <taxon>Eukaryota</taxon>
        <taxon>Metazoa</taxon>
        <taxon>Spiralia</taxon>
        <taxon>Lophotrochozoa</taxon>
        <taxon>Mollusca</taxon>
        <taxon>Gastropoda</taxon>
        <taxon>Heterobranchia</taxon>
        <taxon>Euthyneura</taxon>
        <taxon>Panpulmonata</taxon>
        <taxon>Eupulmonata</taxon>
        <taxon>Stylommatophora</taxon>
        <taxon>Helicina</taxon>
        <taxon>Arionoidea</taxon>
        <taxon>Arionidae</taxon>
        <taxon>Arion</taxon>
    </lineage>
</organism>